<dbReference type="InterPro" id="IPR000595">
    <property type="entry name" value="cNMP-bd_dom"/>
</dbReference>
<evidence type="ECO:0000256" key="1">
    <source>
        <dbReference type="ARBA" id="ARBA00023015"/>
    </source>
</evidence>
<dbReference type="InterPro" id="IPR018490">
    <property type="entry name" value="cNMP-bd_dom_sf"/>
</dbReference>
<dbReference type="InterPro" id="IPR036390">
    <property type="entry name" value="WH_DNA-bd_sf"/>
</dbReference>
<dbReference type="SMART" id="SM00419">
    <property type="entry name" value="HTH_CRP"/>
    <property type="match status" value="1"/>
</dbReference>
<dbReference type="InterPro" id="IPR050397">
    <property type="entry name" value="Env_Response_Regulators"/>
</dbReference>
<dbReference type="PANTHER" id="PTHR24567:SF58">
    <property type="entry name" value="CYCLIC AMP-BINDING REGULATORY PROTEIN"/>
    <property type="match status" value="1"/>
</dbReference>
<evidence type="ECO:0000313" key="7">
    <source>
        <dbReference type="Proteomes" id="UP000657421"/>
    </source>
</evidence>
<accession>A0ABR7N7X7</accession>
<proteinExistence type="predicted"/>
<sequence>MRKIQSILFQGFTDEDWDQLSELSGIHITSYEKNERIFHMGDRIHEIGVLLSGCIHIESHDLWGNKSILSQIDPEEIFAETYALCQEPMMVDVTAVENCQVLFLNVQLLQNPSYQSASWHGRLLSNLLQVSMQKNLLLSNRIFCTSPKTIRSRLLTYFSRLSVKYGSSTIQIPFNRQQLADYLNLDRSALSKELGKMQQDGLIEYHKNTVILKHDEF</sequence>
<comment type="caution">
    <text evidence="6">The sequence shown here is derived from an EMBL/GenBank/DDBJ whole genome shotgun (WGS) entry which is preliminary data.</text>
</comment>
<evidence type="ECO:0000313" key="6">
    <source>
        <dbReference type="EMBL" id="MBC8572508.1"/>
    </source>
</evidence>
<dbReference type="PANTHER" id="PTHR24567">
    <property type="entry name" value="CRP FAMILY TRANSCRIPTIONAL REGULATORY PROTEIN"/>
    <property type="match status" value="1"/>
</dbReference>
<feature type="domain" description="HTH crp-type" evidence="5">
    <location>
        <begin position="148"/>
        <end position="216"/>
    </location>
</feature>
<dbReference type="EMBL" id="JACRSZ010000003">
    <property type="protein sequence ID" value="MBC8572508.1"/>
    <property type="molecule type" value="Genomic_DNA"/>
</dbReference>
<keyword evidence="7" id="KW-1185">Reference proteome</keyword>
<gene>
    <name evidence="6" type="ORF">H8716_05310</name>
</gene>
<name>A0ABR7N7X7_9FIRM</name>
<dbReference type="InterPro" id="IPR012318">
    <property type="entry name" value="HTH_CRP"/>
</dbReference>
<dbReference type="PROSITE" id="PS50042">
    <property type="entry name" value="CNMP_BINDING_3"/>
    <property type="match status" value="1"/>
</dbReference>
<reference evidence="6 7" key="1">
    <citation type="submission" date="2020-08" db="EMBL/GenBank/DDBJ databases">
        <title>Genome public.</title>
        <authorList>
            <person name="Liu C."/>
            <person name="Sun Q."/>
        </authorList>
    </citation>
    <scope>NUCLEOTIDE SEQUENCE [LARGE SCALE GENOMIC DNA]</scope>
    <source>
        <strain evidence="6 7">NSJ-46</strain>
    </source>
</reference>
<organism evidence="6 7">
    <name type="scientific">Jingyaoa shaoxingensis</name>
    <dbReference type="NCBI Taxonomy" id="2763671"/>
    <lineage>
        <taxon>Bacteria</taxon>
        <taxon>Bacillati</taxon>
        <taxon>Bacillota</taxon>
        <taxon>Clostridia</taxon>
        <taxon>Lachnospirales</taxon>
        <taxon>Lachnospiraceae</taxon>
        <taxon>Jingyaoa</taxon>
    </lineage>
</organism>
<dbReference type="Proteomes" id="UP000657421">
    <property type="component" value="Unassembled WGS sequence"/>
</dbReference>
<feature type="domain" description="Cyclic nucleotide-binding" evidence="4">
    <location>
        <begin position="8"/>
        <end position="130"/>
    </location>
</feature>
<dbReference type="InterPro" id="IPR014710">
    <property type="entry name" value="RmlC-like_jellyroll"/>
</dbReference>
<keyword evidence="3" id="KW-0804">Transcription</keyword>
<evidence type="ECO:0000256" key="3">
    <source>
        <dbReference type="ARBA" id="ARBA00023163"/>
    </source>
</evidence>
<evidence type="ECO:0000259" key="5">
    <source>
        <dbReference type="PROSITE" id="PS51063"/>
    </source>
</evidence>
<dbReference type="Pfam" id="PF00027">
    <property type="entry name" value="cNMP_binding"/>
    <property type="match status" value="1"/>
</dbReference>
<dbReference type="Gene3D" id="2.60.120.10">
    <property type="entry name" value="Jelly Rolls"/>
    <property type="match status" value="1"/>
</dbReference>
<dbReference type="Pfam" id="PF13545">
    <property type="entry name" value="HTH_Crp_2"/>
    <property type="match status" value="1"/>
</dbReference>
<dbReference type="SUPFAM" id="SSF51206">
    <property type="entry name" value="cAMP-binding domain-like"/>
    <property type="match status" value="1"/>
</dbReference>
<protein>
    <submittedName>
        <fullName evidence="6">Crp/Fnr family transcriptional regulator</fullName>
    </submittedName>
</protein>
<evidence type="ECO:0000256" key="2">
    <source>
        <dbReference type="ARBA" id="ARBA00023125"/>
    </source>
</evidence>
<keyword evidence="2" id="KW-0238">DNA-binding</keyword>
<dbReference type="RefSeq" id="WP_249307515.1">
    <property type="nucleotide sequence ID" value="NZ_JACRSZ010000003.1"/>
</dbReference>
<keyword evidence="1" id="KW-0805">Transcription regulation</keyword>
<evidence type="ECO:0000259" key="4">
    <source>
        <dbReference type="PROSITE" id="PS50042"/>
    </source>
</evidence>
<dbReference type="SUPFAM" id="SSF46785">
    <property type="entry name" value="Winged helix' DNA-binding domain"/>
    <property type="match status" value="1"/>
</dbReference>
<dbReference type="PROSITE" id="PS51063">
    <property type="entry name" value="HTH_CRP_2"/>
    <property type="match status" value="1"/>
</dbReference>
<dbReference type="CDD" id="cd00038">
    <property type="entry name" value="CAP_ED"/>
    <property type="match status" value="1"/>
</dbReference>